<accession>A0A109DCH3</accession>
<dbReference type="AlphaFoldDB" id="A0A109DCH3"/>
<evidence type="ECO:0008006" key="4">
    <source>
        <dbReference type="Google" id="ProtNLM"/>
    </source>
</evidence>
<protein>
    <recommendedName>
        <fullName evidence="4">DUF3955 domain-containing protein</fullName>
    </recommendedName>
</protein>
<dbReference type="PROSITE" id="PS51257">
    <property type="entry name" value="PROKAR_LIPOPROTEIN"/>
    <property type="match status" value="1"/>
</dbReference>
<name>A0A109DCH3_9LACO</name>
<organism evidence="2 3">
    <name type="scientific">Lactobacillus crispatus</name>
    <dbReference type="NCBI Taxonomy" id="47770"/>
    <lineage>
        <taxon>Bacteria</taxon>
        <taxon>Bacillati</taxon>
        <taxon>Bacillota</taxon>
        <taxon>Bacilli</taxon>
        <taxon>Lactobacillales</taxon>
        <taxon>Lactobacillaceae</taxon>
        <taxon>Lactobacillus</taxon>
    </lineage>
</organism>
<evidence type="ECO:0000256" key="1">
    <source>
        <dbReference type="SAM" id="Phobius"/>
    </source>
</evidence>
<dbReference type="EMBL" id="LJGP01000062">
    <property type="protein sequence ID" value="KWU02872.1"/>
    <property type="molecule type" value="Genomic_DNA"/>
</dbReference>
<comment type="caution">
    <text evidence="2">The sequence shown here is derived from an EMBL/GenBank/DDBJ whole genome shotgun (WGS) entry which is preliminary data.</text>
</comment>
<keyword evidence="1" id="KW-1133">Transmembrane helix</keyword>
<sequence length="88" mass="9727">MKRYRPNTKAVIVGIVLMLIGIACWVIKASFIPKGADFLFPIGLLVICLGGLTLTITAFIAMRKNDLAMSAYLKKQVAEKKKQEKSNN</sequence>
<dbReference type="Proteomes" id="UP000067598">
    <property type="component" value="Unassembled WGS sequence"/>
</dbReference>
<gene>
    <name evidence="2" type="ORF">AEL95_10210</name>
</gene>
<reference evidence="2 3" key="1">
    <citation type="journal article" date="2016" name="Microbiology (Mosc.)">
        <title>Comparison of Lactobacillus crispatus isolates from Lactobacillus-dominated vaginal microbiomes with isolates from microbiomes containing bacterial vaginosis-associated bacteria.</title>
        <authorList>
            <person name="Abdelmaksoud A.A."/>
            <person name="Koparde V.N."/>
            <person name="Sheth N.U."/>
            <person name="Serrano M.G."/>
            <person name="Glascock A.L."/>
            <person name="Fettweis J.M."/>
            <person name="Strauss Iii J.F."/>
            <person name="Buck G.A."/>
            <person name="Jefferson K.K."/>
        </authorList>
    </citation>
    <scope>NUCLEOTIDE SEQUENCE [LARGE SCALE GENOMIC DNA]</scope>
    <source>
        <strain evidence="2 3">VMC3</strain>
    </source>
</reference>
<evidence type="ECO:0000313" key="3">
    <source>
        <dbReference type="Proteomes" id="UP000067598"/>
    </source>
</evidence>
<evidence type="ECO:0000313" key="2">
    <source>
        <dbReference type="EMBL" id="KWU02872.1"/>
    </source>
</evidence>
<dbReference type="PATRIC" id="fig|47770.28.peg.1725"/>
<keyword evidence="1" id="KW-0472">Membrane</keyword>
<keyword evidence="1" id="KW-0812">Transmembrane</keyword>
<feature type="transmembrane region" description="Helical" evidence="1">
    <location>
        <begin position="12"/>
        <end position="32"/>
    </location>
</feature>
<proteinExistence type="predicted"/>
<feature type="transmembrane region" description="Helical" evidence="1">
    <location>
        <begin position="38"/>
        <end position="61"/>
    </location>
</feature>
<dbReference type="RefSeq" id="WP_060462565.1">
    <property type="nucleotide sequence ID" value="NZ_AP025162.1"/>
</dbReference>